<dbReference type="EMBL" id="JBHSUC010000019">
    <property type="protein sequence ID" value="MFC6363045.1"/>
    <property type="molecule type" value="Genomic_DNA"/>
</dbReference>
<evidence type="ECO:0000313" key="1">
    <source>
        <dbReference type="EMBL" id="MFC6363045.1"/>
    </source>
</evidence>
<proteinExistence type="predicted"/>
<evidence type="ECO:0000313" key="2">
    <source>
        <dbReference type="Proteomes" id="UP001596215"/>
    </source>
</evidence>
<sequence length="129" mass="14507">MKFPHLLLLSSCFFPLTVTEAAAKRSAFTAKIQAVIFLNSEIPESNRLSREINQQLYLSTTLARKLEVTMIDINPSGYLRSGPARYLKDPAGIWVAKYRPVAVPALFCIQGSRRISYNLTTAEDIRKCL</sequence>
<protein>
    <submittedName>
        <fullName evidence="1">Uncharacterized protein</fullName>
    </submittedName>
</protein>
<dbReference type="Proteomes" id="UP001596215">
    <property type="component" value="Unassembled WGS sequence"/>
</dbReference>
<name>A0ABW1VT37_9GAMM</name>
<gene>
    <name evidence="1" type="ORF">ACFP73_13225</name>
</gene>
<comment type="caution">
    <text evidence="1">The sequence shown here is derived from an EMBL/GenBank/DDBJ whole genome shotgun (WGS) entry which is preliminary data.</text>
</comment>
<keyword evidence="2" id="KW-1185">Reference proteome</keyword>
<accession>A0ABW1VT37</accession>
<dbReference type="RefSeq" id="WP_212709468.1">
    <property type="nucleotide sequence ID" value="NZ_BAAAFW010000055.1"/>
</dbReference>
<reference evidence="2" key="1">
    <citation type="journal article" date="2019" name="Int. J. Syst. Evol. Microbiol.">
        <title>The Global Catalogue of Microorganisms (GCM) 10K type strain sequencing project: providing services to taxonomists for standard genome sequencing and annotation.</title>
        <authorList>
            <consortium name="The Broad Institute Genomics Platform"/>
            <consortium name="The Broad Institute Genome Sequencing Center for Infectious Disease"/>
            <person name="Wu L."/>
            <person name="Ma J."/>
        </authorList>
    </citation>
    <scope>NUCLEOTIDE SEQUENCE [LARGE SCALE GENOMIC DNA]</scope>
    <source>
        <strain evidence="2">CGMCC 4.1530</strain>
    </source>
</reference>
<organism evidence="1 2">
    <name type="scientific">Tatumella punctata</name>
    <dbReference type="NCBI Taxonomy" id="399969"/>
    <lineage>
        <taxon>Bacteria</taxon>
        <taxon>Pseudomonadati</taxon>
        <taxon>Pseudomonadota</taxon>
        <taxon>Gammaproteobacteria</taxon>
        <taxon>Enterobacterales</taxon>
        <taxon>Erwiniaceae</taxon>
        <taxon>Tatumella</taxon>
    </lineage>
</organism>